<organism evidence="2 3">
    <name type="scientific">Paramecium octaurelia</name>
    <dbReference type="NCBI Taxonomy" id="43137"/>
    <lineage>
        <taxon>Eukaryota</taxon>
        <taxon>Sar</taxon>
        <taxon>Alveolata</taxon>
        <taxon>Ciliophora</taxon>
        <taxon>Intramacronucleata</taxon>
        <taxon>Oligohymenophorea</taxon>
        <taxon>Peniculida</taxon>
        <taxon>Parameciidae</taxon>
        <taxon>Paramecium</taxon>
    </lineage>
</organism>
<dbReference type="AlphaFoldDB" id="A0A8S1TYX1"/>
<name>A0A8S1TYX1_PAROT</name>
<keyword evidence="1" id="KW-1133">Transmembrane helix</keyword>
<evidence type="ECO:0000256" key="1">
    <source>
        <dbReference type="SAM" id="Phobius"/>
    </source>
</evidence>
<keyword evidence="1" id="KW-0812">Transmembrane</keyword>
<comment type="caution">
    <text evidence="2">The sequence shown here is derived from an EMBL/GenBank/DDBJ whole genome shotgun (WGS) entry which is preliminary data.</text>
</comment>
<evidence type="ECO:0000313" key="3">
    <source>
        <dbReference type="Proteomes" id="UP000683925"/>
    </source>
</evidence>
<dbReference type="EMBL" id="CAJJDP010000033">
    <property type="protein sequence ID" value="CAD8156923.1"/>
    <property type="molecule type" value="Genomic_DNA"/>
</dbReference>
<keyword evidence="1" id="KW-0472">Membrane</keyword>
<feature type="transmembrane region" description="Helical" evidence="1">
    <location>
        <begin position="57"/>
        <end position="77"/>
    </location>
</feature>
<dbReference type="Proteomes" id="UP000683925">
    <property type="component" value="Unassembled WGS sequence"/>
</dbReference>
<proteinExistence type="predicted"/>
<protein>
    <recommendedName>
        <fullName evidence="4">Tetratricopeptide repeat protein</fullName>
    </recommendedName>
</protein>
<keyword evidence="3" id="KW-1185">Reference proteome</keyword>
<reference evidence="2" key="1">
    <citation type="submission" date="2021-01" db="EMBL/GenBank/DDBJ databases">
        <authorList>
            <consortium name="Genoscope - CEA"/>
            <person name="William W."/>
        </authorList>
    </citation>
    <scope>NUCLEOTIDE SEQUENCE</scope>
</reference>
<accession>A0A8S1TYX1</accession>
<dbReference type="OrthoDB" id="245563at2759"/>
<dbReference type="InterPro" id="IPR019734">
    <property type="entry name" value="TPR_rpt"/>
</dbReference>
<dbReference type="Pfam" id="PF13181">
    <property type="entry name" value="TPR_8"/>
    <property type="match status" value="1"/>
</dbReference>
<evidence type="ECO:0008006" key="4">
    <source>
        <dbReference type="Google" id="ProtNLM"/>
    </source>
</evidence>
<sequence length="185" mass="22638">MKQSFVRYSIPNKSKTLRFIMVQRYDYNFYLADSLRLLEQYNEAIIWRFRFCNQIQIIIFHYIAKLIVQGCLINLVMQSFQWMKGQKQIQIIVIYNPQKRKLKSISLRQFKMLEEAKKVIEQSIQIILTHYQQKVRLFLLIGWFLKDQNQYEGAQIFFEMAQNLRPNEYWIKKYIDVCQKVQKTE</sequence>
<evidence type="ECO:0000313" key="2">
    <source>
        <dbReference type="EMBL" id="CAD8156923.1"/>
    </source>
</evidence>
<gene>
    <name evidence="2" type="ORF">POCTA_138.1.T0330037</name>
</gene>